<accession>A0A381VY69</accession>
<dbReference type="EMBL" id="UINC01010143">
    <property type="protein sequence ID" value="SVA45236.1"/>
    <property type="molecule type" value="Genomic_DNA"/>
</dbReference>
<dbReference type="InterPro" id="IPR009045">
    <property type="entry name" value="Zn_M74/Hedgehog-like"/>
</dbReference>
<proteinExistence type="predicted"/>
<reference evidence="2" key="1">
    <citation type="submission" date="2018-05" db="EMBL/GenBank/DDBJ databases">
        <authorList>
            <person name="Lanie J.A."/>
            <person name="Ng W.-L."/>
            <person name="Kazmierczak K.M."/>
            <person name="Andrzejewski T.M."/>
            <person name="Davidsen T.M."/>
            <person name="Wayne K.J."/>
            <person name="Tettelin H."/>
            <person name="Glass J.I."/>
            <person name="Rusch D."/>
            <person name="Podicherti R."/>
            <person name="Tsui H.-C.T."/>
            <person name="Winkler M.E."/>
        </authorList>
    </citation>
    <scope>NUCLEOTIDE SEQUENCE</scope>
</reference>
<name>A0A381VY69_9ZZZZ</name>
<organism evidence="2">
    <name type="scientific">marine metagenome</name>
    <dbReference type="NCBI Taxonomy" id="408172"/>
    <lineage>
        <taxon>unclassified sequences</taxon>
        <taxon>metagenomes</taxon>
        <taxon>ecological metagenomes</taxon>
    </lineage>
</organism>
<sequence>MWLDTKEWLQYTKGANMGDLTQNFDLEEYACKCGCGVADIKQELAVKVQQVRDLVGRPIAINSGVRCARHNGNIGASETSSHIGGWAADLGYTGSGERYQLLNAAFQIFDRVGIAKNFIHVDVDSTKSSRVVWIYS</sequence>
<gene>
    <name evidence="2" type="ORF">METZ01_LOCUS98090</name>
</gene>
<dbReference type="Gene3D" id="3.30.1380.10">
    <property type="match status" value="1"/>
</dbReference>
<dbReference type="Pfam" id="PF08291">
    <property type="entry name" value="Peptidase_M15_3"/>
    <property type="match status" value="1"/>
</dbReference>
<protein>
    <recommendedName>
        <fullName evidence="1">Peptidase M15A C-terminal domain-containing protein</fullName>
    </recommendedName>
</protein>
<dbReference type="SUPFAM" id="SSF55166">
    <property type="entry name" value="Hedgehog/DD-peptidase"/>
    <property type="match status" value="1"/>
</dbReference>
<feature type="domain" description="Peptidase M15A C-terminal" evidence="1">
    <location>
        <begin position="24"/>
        <end position="122"/>
    </location>
</feature>
<evidence type="ECO:0000259" key="1">
    <source>
        <dbReference type="Pfam" id="PF08291"/>
    </source>
</evidence>
<dbReference type="InterPro" id="IPR013230">
    <property type="entry name" value="Peptidase_M15A_C"/>
</dbReference>
<dbReference type="AlphaFoldDB" id="A0A381VY69"/>
<evidence type="ECO:0000313" key="2">
    <source>
        <dbReference type="EMBL" id="SVA45236.1"/>
    </source>
</evidence>